<dbReference type="InterPro" id="IPR046668">
    <property type="entry name" value="DUF6538"/>
</dbReference>
<evidence type="ECO:0000256" key="4">
    <source>
        <dbReference type="ARBA" id="ARBA00023172"/>
    </source>
</evidence>
<dbReference type="Proteomes" id="UP001194539">
    <property type="component" value="Unassembled WGS sequence"/>
</dbReference>
<keyword evidence="3" id="KW-0238">DNA-binding</keyword>
<reference evidence="6 7" key="1">
    <citation type="submission" date="2020-07" db="EMBL/GenBank/DDBJ databases">
        <title>Bradyrhizobium diversity isolated from nodules of indigenous legumes of Western Australia.</title>
        <authorList>
            <person name="Klepa M.S."/>
        </authorList>
    </citation>
    <scope>NUCLEOTIDE SEQUENCE [LARGE SCALE GENOMIC DNA]</scope>
    <source>
        <strain evidence="6 7">CNPSo 4019</strain>
    </source>
</reference>
<dbReference type="CDD" id="cd01184">
    <property type="entry name" value="INT_C_like_1"/>
    <property type="match status" value="1"/>
</dbReference>
<organism evidence="6 7">
    <name type="scientific">Bradyrhizobium diversitatis</name>
    <dbReference type="NCBI Taxonomy" id="2755406"/>
    <lineage>
        <taxon>Bacteria</taxon>
        <taxon>Pseudomonadati</taxon>
        <taxon>Pseudomonadota</taxon>
        <taxon>Alphaproteobacteria</taxon>
        <taxon>Hyphomicrobiales</taxon>
        <taxon>Nitrobacteraceae</taxon>
        <taxon>Bradyrhizobium</taxon>
    </lineage>
</organism>
<evidence type="ECO:0000259" key="5">
    <source>
        <dbReference type="PROSITE" id="PS51898"/>
    </source>
</evidence>
<dbReference type="InterPro" id="IPR013762">
    <property type="entry name" value="Integrase-like_cat_sf"/>
</dbReference>
<evidence type="ECO:0000256" key="3">
    <source>
        <dbReference type="ARBA" id="ARBA00023125"/>
    </source>
</evidence>
<dbReference type="InterPro" id="IPR010998">
    <property type="entry name" value="Integrase_recombinase_N"/>
</dbReference>
<dbReference type="SUPFAM" id="SSF56349">
    <property type="entry name" value="DNA breaking-rejoining enzymes"/>
    <property type="match status" value="1"/>
</dbReference>
<comment type="similarity">
    <text evidence="1">Belongs to the 'phage' integrase family.</text>
</comment>
<dbReference type="InterPro" id="IPR011010">
    <property type="entry name" value="DNA_brk_join_enz"/>
</dbReference>
<dbReference type="EMBL" id="JACEGD010000003">
    <property type="protein sequence ID" value="MBH5385267.1"/>
    <property type="molecule type" value="Genomic_DNA"/>
</dbReference>
<dbReference type="InterPro" id="IPR050090">
    <property type="entry name" value="Tyrosine_recombinase_XerCD"/>
</dbReference>
<feature type="domain" description="Tyr recombinase" evidence="5">
    <location>
        <begin position="318"/>
        <end position="505"/>
    </location>
</feature>
<gene>
    <name evidence="6" type="ORF">H1B27_03110</name>
</gene>
<dbReference type="InterPro" id="IPR002104">
    <property type="entry name" value="Integrase_catalytic"/>
</dbReference>
<keyword evidence="2" id="KW-0229">DNA integration</keyword>
<proteinExistence type="inferred from homology"/>
<keyword evidence="4" id="KW-0233">DNA recombination</keyword>
<dbReference type="Gene3D" id="1.10.443.10">
    <property type="entry name" value="Intergrase catalytic core"/>
    <property type="match status" value="1"/>
</dbReference>
<accession>A0ABS0NW72</accession>
<dbReference type="RefSeq" id="WP_197964971.1">
    <property type="nucleotide sequence ID" value="NZ_JACEGD010000003.1"/>
</dbReference>
<dbReference type="Gene3D" id="1.10.150.130">
    <property type="match status" value="1"/>
</dbReference>
<dbReference type="PROSITE" id="PS51898">
    <property type="entry name" value="TYR_RECOMBINASE"/>
    <property type="match status" value="1"/>
</dbReference>
<keyword evidence="7" id="KW-1185">Reference proteome</keyword>
<name>A0ABS0NW72_9BRAD</name>
<dbReference type="Pfam" id="PF20172">
    <property type="entry name" value="DUF6538"/>
    <property type="match status" value="1"/>
</dbReference>
<dbReference type="PANTHER" id="PTHR30349:SF41">
    <property type="entry name" value="INTEGRASE_RECOMBINASE PROTEIN MJ0367-RELATED"/>
    <property type="match status" value="1"/>
</dbReference>
<evidence type="ECO:0000313" key="6">
    <source>
        <dbReference type="EMBL" id="MBH5385267.1"/>
    </source>
</evidence>
<dbReference type="PANTHER" id="PTHR30349">
    <property type="entry name" value="PHAGE INTEGRASE-RELATED"/>
    <property type="match status" value="1"/>
</dbReference>
<evidence type="ECO:0000313" key="7">
    <source>
        <dbReference type="Proteomes" id="UP001194539"/>
    </source>
</evidence>
<evidence type="ECO:0000256" key="2">
    <source>
        <dbReference type="ARBA" id="ARBA00022908"/>
    </source>
</evidence>
<comment type="caution">
    <text evidence="6">The sequence shown here is derived from an EMBL/GenBank/DDBJ whole genome shotgun (WGS) entry which is preliminary data.</text>
</comment>
<sequence>MPLAMSRPWKHPDSGVYWLRKGVPDDLRALVGKREEKRSLGTRDPVEAKRRHAEALAEIEERWANLRLGPKILTEREAHQLAMVVHDWWLQQHTDNPSQQTTWNVDLADRVFAPQATPKSYDFLYDAFQIEIDPDRFRILQMETWCRELADQFASTRGLILNEEGRRVLARAVAAALQRASLTLAQLAKGATFSNILPLAHGQGAPRLASSQSPLPLIDLVKGWAAERRPAAKTLYEWSRVANQLKDYVGHDDARRLTGEDIVGWKQSMVAGGLRPKTIQDAKLAPIRTILQWAVQNKHILSNPAEGVSLDVKSKQGEKKRSFTDEEAKLILRAALTEKDPVRRWVPWIGAYTGARVSEICQLRSEDVIKLDQIWCIKFDPEAGSLKTSGSERIIPVHPALIENGFLKFANTVKSGPLFVELSPDKFGKRGGNGTKVIGRFVRQLGLKDPRLSPSHSWRHRIKTSGRKYGLAQDILNAITGHGATSVADSYGEFPVDALFREISKIPRLEL</sequence>
<evidence type="ECO:0000256" key="1">
    <source>
        <dbReference type="ARBA" id="ARBA00008857"/>
    </source>
</evidence>
<protein>
    <submittedName>
        <fullName evidence="6">Tyrosine-type recombinase/integrase</fullName>
    </submittedName>
</protein>